<dbReference type="OrthoDB" id="10361666at2759"/>
<organism evidence="1 2">
    <name type="scientific">Brassica carinata</name>
    <name type="common">Ethiopian mustard</name>
    <name type="synonym">Abyssinian cabbage</name>
    <dbReference type="NCBI Taxonomy" id="52824"/>
    <lineage>
        <taxon>Eukaryota</taxon>
        <taxon>Viridiplantae</taxon>
        <taxon>Streptophyta</taxon>
        <taxon>Embryophyta</taxon>
        <taxon>Tracheophyta</taxon>
        <taxon>Spermatophyta</taxon>
        <taxon>Magnoliopsida</taxon>
        <taxon>eudicotyledons</taxon>
        <taxon>Gunneridae</taxon>
        <taxon>Pentapetalae</taxon>
        <taxon>rosids</taxon>
        <taxon>malvids</taxon>
        <taxon>Brassicales</taxon>
        <taxon>Brassicaceae</taxon>
        <taxon>Brassiceae</taxon>
        <taxon>Brassica</taxon>
    </lineage>
</organism>
<name>A0A8X7TVY6_BRACI</name>
<proteinExistence type="predicted"/>
<dbReference type="Proteomes" id="UP000886595">
    <property type="component" value="Unassembled WGS sequence"/>
</dbReference>
<evidence type="ECO:0000313" key="2">
    <source>
        <dbReference type="Proteomes" id="UP000886595"/>
    </source>
</evidence>
<evidence type="ECO:0000313" key="1">
    <source>
        <dbReference type="EMBL" id="KAG2255556.1"/>
    </source>
</evidence>
<keyword evidence="2" id="KW-1185">Reference proteome</keyword>
<reference evidence="1 2" key="1">
    <citation type="submission" date="2020-02" db="EMBL/GenBank/DDBJ databases">
        <authorList>
            <person name="Ma Q."/>
            <person name="Huang Y."/>
            <person name="Song X."/>
            <person name="Pei D."/>
        </authorList>
    </citation>
    <scope>NUCLEOTIDE SEQUENCE [LARGE SCALE GENOMIC DNA]</scope>
    <source>
        <strain evidence="1">Sxm20200214</strain>
        <tissue evidence="1">Leaf</tissue>
    </source>
</reference>
<comment type="caution">
    <text evidence="1">The sequence shown here is derived from an EMBL/GenBank/DDBJ whole genome shotgun (WGS) entry which is preliminary data.</text>
</comment>
<protein>
    <submittedName>
        <fullName evidence="1">Uncharacterized protein</fullName>
    </submittedName>
</protein>
<dbReference type="AlphaFoldDB" id="A0A8X7TVY6"/>
<accession>A0A8X7TVY6</accession>
<dbReference type="EMBL" id="JAAMPC010000015">
    <property type="protein sequence ID" value="KAG2255556.1"/>
    <property type="molecule type" value="Genomic_DNA"/>
</dbReference>
<gene>
    <name evidence="1" type="ORF">Bca52824_074850</name>
</gene>
<sequence length="589" mass="68458">MSYSEEESLRMCRFERLELARIQASFHQREVDRKLREEQMEVDRRLREELRLDSLNLRMKFWTMQYGKSQAHNAFIPKRFEDLKLNGGIRLRKILSKLIYHKARLKKRKRWLMRENGKPSVTQKPEISTSSLRLGVKIVGMKKQYHQKKRIAQVKLAQACKSLGMFLHSPSFRDPKDCTKIYVVKRQIVDTGGKRETYLFRYGFTSLDPTDIDCRVDMWIGDHCLFAEEIGVHKTRKKELISLNIPIKALRRLGKELDGKNASGKPGRLSKKPPEPLWSFVDDSLKEMKVTTMFSIFKNANEDVWDPGQIKSCIELRQDSELKEKCQFFTLPVSAVLVVDKDTSWISRYDGVRQVPMLACYTESLFMMEVTDDVRCWRDQMFVSTRGNLNGEMFHFPRPLELLVNPWFWHTLGLCGQGRFSRNGYGSGAYSSRGMVNMVLVLFFTGMEEIMEFFFYGWVQSPRPPELNDDKELDMIDGEFRPVAVVWLAGTHALNDYMMKIFVTVHAAFYHTLELMTLISTTCEAGFMALINSEGESNGDITSGWKRYMRYSRDSDIYDVDLGYIMSLALLMMRVFYSQAKGAEVVVSA</sequence>